<sequence length="292" mass="32646">MAKLKYKAREVCPARKIDSATNVSRETSVLESFSRRIVPTFPRHTASRERTLPGSWPLHYAAQDDASFKVADLRLAHASDTPASGDKAFMTNGMDNRNSPRGIETLNDDARPCNSRCILYSKLTGDSARLREEKEVVMELPKRNIEKSVTGDERGGRCARKSLRDMEGDYLRTDKENRLVFILQCKSFQSRTLRRANSLTISDGFSHVEKSITAGERAHSRAHIGITGEALKSLITNSDRNILCPTGRSVLMIFRAPANAENANFMKENPATVSAARFAYAIFSRTKKLFDV</sequence>
<keyword evidence="3" id="KW-1185">Reference proteome</keyword>
<protein>
    <submittedName>
        <fullName evidence="2">Uncharacterized protein</fullName>
    </submittedName>
</protein>
<feature type="region of interest" description="Disordered" evidence="1">
    <location>
        <begin position="84"/>
        <end position="107"/>
    </location>
</feature>
<dbReference type="AlphaFoldDB" id="A0A4S2JD87"/>
<evidence type="ECO:0000256" key="1">
    <source>
        <dbReference type="SAM" id="MobiDB-lite"/>
    </source>
</evidence>
<reference evidence="2 3" key="1">
    <citation type="journal article" date="2019" name="Philos. Trans. R. Soc. Lond., B, Biol. Sci.">
        <title>Ant behaviour and brain gene expression of defending hosts depend on the ecological success of the intruding social parasite.</title>
        <authorList>
            <person name="Kaur R."/>
            <person name="Stoldt M."/>
            <person name="Jongepier E."/>
            <person name="Feldmeyer B."/>
            <person name="Menzel F."/>
            <person name="Bornberg-Bauer E."/>
            <person name="Foitzik S."/>
        </authorList>
    </citation>
    <scope>NUCLEOTIDE SEQUENCE [LARGE SCALE GENOMIC DNA]</scope>
    <source>
        <tissue evidence="2">Whole body</tissue>
    </source>
</reference>
<name>A0A4S2JD87_9HYME</name>
<evidence type="ECO:0000313" key="2">
    <source>
        <dbReference type="EMBL" id="TGZ31878.1"/>
    </source>
</evidence>
<evidence type="ECO:0000313" key="3">
    <source>
        <dbReference type="Proteomes" id="UP000310200"/>
    </source>
</evidence>
<gene>
    <name evidence="2" type="ORF">DBV15_01181</name>
</gene>
<dbReference type="Proteomes" id="UP000310200">
    <property type="component" value="Unassembled WGS sequence"/>
</dbReference>
<proteinExistence type="predicted"/>
<dbReference type="EMBL" id="QBLH01003980">
    <property type="protein sequence ID" value="TGZ31878.1"/>
    <property type="molecule type" value="Genomic_DNA"/>
</dbReference>
<comment type="caution">
    <text evidence="2">The sequence shown here is derived from an EMBL/GenBank/DDBJ whole genome shotgun (WGS) entry which is preliminary data.</text>
</comment>
<accession>A0A4S2JD87</accession>
<organism evidence="2 3">
    <name type="scientific">Temnothorax longispinosus</name>
    <dbReference type="NCBI Taxonomy" id="300112"/>
    <lineage>
        <taxon>Eukaryota</taxon>
        <taxon>Metazoa</taxon>
        <taxon>Ecdysozoa</taxon>
        <taxon>Arthropoda</taxon>
        <taxon>Hexapoda</taxon>
        <taxon>Insecta</taxon>
        <taxon>Pterygota</taxon>
        <taxon>Neoptera</taxon>
        <taxon>Endopterygota</taxon>
        <taxon>Hymenoptera</taxon>
        <taxon>Apocrita</taxon>
        <taxon>Aculeata</taxon>
        <taxon>Formicoidea</taxon>
        <taxon>Formicidae</taxon>
        <taxon>Myrmicinae</taxon>
        <taxon>Temnothorax</taxon>
    </lineage>
</organism>